<organism evidence="2 3">
    <name type="scientific">Candidatus Onthousia faecipullorum</name>
    <dbReference type="NCBI Taxonomy" id="2840887"/>
    <lineage>
        <taxon>Bacteria</taxon>
        <taxon>Bacillati</taxon>
        <taxon>Bacillota</taxon>
        <taxon>Bacilli</taxon>
        <taxon>Candidatus Onthousia</taxon>
    </lineage>
</organism>
<protein>
    <submittedName>
        <fullName evidence="2">GNAT family N-acetyltransferase</fullName>
    </submittedName>
</protein>
<comment type="caution">
    <text evidence="2">The sequence shown here is derived from an EMBL/GenBank/DDBJ whole genome shotgun (WGS) entry which is preliminary data.</text>
</comment>
<dbReference type="GO" id="GO:0016747">
    <property type="term" value="F:acyltransferase activity, transferring groups other than amino-acyl groups"/>
    <property type="evidence" value="ECO:0007669"/>
    <property type="project" value="InterPro"/>
</dbReference>
<evidence type="ECO:0000259" key="1">
    <source>
        <dbReference type="PROSITE" id="PS51186"/>
    </source>
</evidence>
<feature type="domain" description="N-acetyltransferase" evidence="1">
    <location>
        <begin position="26"/>
        <end position="172"/>
    </location>
</feature>
<proteinExistence type="predicted"/>
<dbReference type="Gene3D" id="3.40.630.30">
    <property type="match status" value="1"/>
</dbReference>
<evidence type="ECO:0000313" key="2">
    <source>
        <dbReference type="EMBL" id="HIT38108.1"/>
    </source>
</evidence>
<accession>A0A9D1GC38</accession>
<dbReference type="PROSITE" id="PS51186">
    <property type="entry name" value="GNAT"/>
    <property type="match status" value="1"/>
</dbReference>
<dbReference type="InterPro" id="IPR016181">
    <property type="entry name" value="Acyl_CoA_acyltransferase"/>
</dbReference>
<dbReference type="EMBL" id="DVKQ01000083">
    <property type="protein sequence ID" value="HIT38108.1"/>
    <property type="molecule type" value="Genomic_DNA"/>
</dbReference>
<dbReference type="AlphaFoldDB" id="A0A9D1GC38"/>
<reference evidence="2" key="1">
    <citation type="submission" date="2020-10" db="EMBL/GenBank/DDBJ databases">
        <authorList>
            <person name="Gilroy R."/>
        </authorList>
    </citation>
    <scope>NUCLEOTIDE SEQUENCE</scope>
    <source>
        <strain evidence="2">CHK195-26880</strain>
    </source>
</reference>
<dbReference type="InterPro" id="IPR000182">
    <property type="entry name" value="GNAT_dom"/>
</dbReference>
<sequence>MNYVIEKLNLNNVEFYARVNALAWKQSYKGIVDNDFLELINQEDEIGKAIQNLKEGLNDDSRRFLLKVDNEYVGILRVRKTKYEKYFSCGELGALYLLDNVKNKGFGKILFNKAIKELIDMGYKDMIIGCLVDNPSNGFYKHVGGKLVDNSPLKLPNNQCLIENIYYYSNIKKLLDKLQD</sequence>
<dbReference type="Pfam" id="PF00583">
    <property type="entry name" value="Acetyltransf_1"/>
    <property type="match status" value="1"/>
</dbReference>
<evidence type="ECO:0000313" key="3">
    <source>
        <dbReference type="Proteomes" id="UP000886833"/>
    </source>
</evidence>
<reference evidence="2" key="2">
    <citation type="journal article" date="2021" name="PeerJ">
        <title>Extensive microbial diversity within the chicken gut microbiome revealed by metagenomics and culture.</title>
        <authorList>
            <person name="Gilroy R."/>
            <person name="Ravi A."/>
            <person name="Getino M."/>
            <person name="Pursley I."/>
            <person name="Horton D.L."/>
            <person name="Alikhan N.F."/>
            <person name="Baker D."/>
            <person name="Gharbi K."/>
            <person name="Hall N."/>
            <person name="Watson M."/>
            <person name="Adriaenssens E.M."/>
            <person name="Foster-Nyarko E."/>
            <person name="Jarju S."/>
            <person name="Secka A."/>
            <person name="Antonio M."/>
            <person name="Oren A."/>
            <person name="Chaudhuri R.R."/>
            <person name="La Ragione R."/>
            <person name="Hildebrand F."/>
            <person name="Pallen M.J."/>
        </authorList>
    </citation>
    <scope>NUCLEOTIDE SEQUENCE</scope>
    <source>
        <strain evidence="2">CHK195-26880</strain>
    </source>
</reference>
<name>A0A9D1GC38_9FIRM</name>
<dbReference type="Proteomes" id="UP000886833">
    <property type="component" value="Unassembled WGS sequence"/>
</dbReference>
<dbReference type="SUPFAM" id="SSF55729">
    <property type="entry name" value="Acyl-CoA N-acyltransferases (Nat)"/>
    <property type="match status" value="1"/>
</dbReference>
<gene>
    <name evidence="2" type="ORF">IAB59_06505</name>
</gene>